<sequence length="304" mass="33228">MRQIRKNPYVASSPVYRRRRTRSAIPAWLPLLLVLAGVAVMSYPYVSNWFAERNASRVIQNYGEAVAEYSPEEIAAARQAALEYNESLAGDPVHDPFVPGSGYALPKNYEEVLNLDGDGVMGYIEIPKIDVSLPIMHGTSEEVLAKGVGHIEQTALPIGGEGRHSVLTGHRGLPSAELFTRLDELESGDEFYVHVLDEVMAYRVDEVNVVKPDELAELAAEPGRDLVTLVTCTPYAVNTHRLLVRGVRVPYVEGAEEKAAATDGGWRPTPYELGLAAGVVLLAAMGAGGFALRRMRPRGNHARR</sequence>
<protein>
    <submittedName>
        <fullName evidence="4">Sortase family protein</fullName>
    </submittedName>
</protein>
<dbReference type="NCBIfam" id="TIGR01076">
    <property type="entry name" value="sortase_fam"/>
    <property type="match status" value="1"/>
</dbReference>
<dbReference type="EMBL" id="CACRTN010000010">
    <property type="protein sequence ID" value="VYT74118.1"/>
    <property type="molecule type" value="Genomic_DNA"/>
</dbReference>
<dbReference type="AlphaFoldDB" id="A0A6N2Z7Z3"/>
<dbReference type="SUPFAM" id="SSF63817">
    <property type="entry name" value="Sortase"/>
    <property type="match status" value="1"/>
</dbReference>
<dbReference type="Gene3D" id="2.40.260.10">
    <property type="entry name" value="Sortase"/>
    <property type="match status" value="1"/>
</dbReference>
<evidence type="ECO:0000313" key="4">
    <source>
        <dbReference type="EMBL" id="VYT74118.1"/>
    </source>
</evidence>
<dbReference type="InterPro" id="IPR005754">
    <property type="entry name" value="Sortase"/>
</dbReference>
<keyword evidence="3" id="KW-0812">Transmembrane</keyword>
<dbReference type="CDD" id="cd05827">
    <property type="entry name" value="Sortase_C"/>
    <property type="match status" value="1"/>
</dbReference>
<evidence type="ECO:0000256" key="1">
    <source>
        <dbReference type="ARBA" id="ARBA00022801"/>
    </source>
</evidence>
<gene>
    <name evidence="4" type="ORF">CILFYP54_01417</name>
</gene>
<reference evidence="4" key="1">
    <citation type="submission" date="2019-11" db="EMBL/GenBank/DDBJ databases">
        <authorList>
            <person name="Feng L."/>
        </authorList>
    </citation>
    <scope>NUCLEOTIDE SEQUENCE</scope>
    <source>
        <strain evidence="4">CintestinalisLFYP54</strain>
    </source>
</reference>
<accession>A0A6N2Z7Z3</accession>
<evidence type="ECO:0000256" key="2">
    <source>
        <dbReference type="PIRSR" id="PIRSR605754-1"/>
    </source>
</evidence>
<keyword evidence="3" id="KW-0472">Membrane</keyword>
<organism evidence="4">
    <name type="scientific">Collinsella intestinalis</name>
    <dbReference type="NCBI Taxonomy" id="147207"/>
    <lineage>
        <taxon>Bacteria</taxon>
        <taxon>Bacillati</taxon>
        <taxon>Actinomycetota</taxon>
        <taxon>Coriobacteriia</taxon>
        <taxon>Coriobacteriales</taxon>
        <taxon>Coriobacteriaceae</taxon>
        <taxon>Collinsella</taxon>
    </lineage>
</organism>
<feature type="transmembrane region" description="Helical" evidence="3">
    <location>
        <begin position="273"/>
        <end position="292"/>
    </location>
</feature>
<dbReference type="InterPro" id="IPR023365">
    <property type="entry name" value="Sortase_dom-sf"/>
</dbReference>
<feature type="active site" description="Proton donor/acceptor" evidence="2">
    <location>
        <position position="170"/>
    </location>
</feature>
<dbReference type="GO" id="GO:0016787">
    <property type="term" value="F:hydrolase activity"/>
    <property type="evidence" value="ECO:0007669"/>
    <property type="project" value="UniProtKB-KW"/>
</dbReference>
<dbReference type="InterPro" id="IPR042002">
    <property type="entry name" value="Sortase_C"/>
</dbReference>
<proteinExistence type="predicted"/>
<feature type="transmembrane region" description="Helical" evidence="3">
    <location>
        <begin position="27"/>
        <end position="46"/>
    </location>
</feature>
<keyword evidence="3" id="KW-1133">Transmembrane helix</keyword>
<keyword evidence="1" id="KW-0378">Hydrolase</keyword>
<dbReference type="NCBIfam" id="NF033745">
    <property type="entry name" value="class_C_sortase"/>
    <property type="match status" value="1"/>
</dbReference>
<evidence type="ECO:0000256" key="3">
    <source>
        <dbReference type="SAM" id="Phobius"/>
    </source>
</evidence>
<feature type="active site" description="Acyl-thioester intermediate" evidence="2">
    <location>
        <position position="232"/>
    </location>
</feature>
<name>A0A6N2Z7Z3_9ACTN</name>
<dbReference type="Pfam" id="PF04203">
    <property type="entry name" value="Sortase"/>
    <property type="match status" value="1"/>
</dbReference>